<dbReference type="InterPro" id="IPR000425">
    <property type="entry name" value="MIP"/>
</dbReference>
<dbReference type="PROSITE" id="PS00221">
    <property type="entry name" value="MIP"/>
    <property type="match status" value="1"/>
</dbReference>
<evidence type="ECO:0000256" key="2">
    <source>
        <dbReference type="ARBA" id="ARBA00006175"/>
    </source>
</evidence>
<dbReference type="Gene3D" id="1.20.1080.10">
    <property type="entry name" value="Glycerol uptake facilitator protein"/>
    <property type="match status" value="2"/>
</dbReference>
<comment type="subcellular location">
    <subcellularLocation>
        <location evidence="1">Cell membrane</location>
        <topology evidence="1">Multi-pass membrane protein</topology>
    </subcellularLocation>
</comment>
<dbReference type="EMBL" id="GGYP01007031">
    <property type="protein sequence ID" value="MDE51802.1"/>
    <property type="molecule type" value="Transcribed_RNA"/>
</dbReference>
<dbReference type="InterPro" id="IPR034294">
    <property type="entry name" value="Aquaporin_transptr"/>
</dbReference>
<organism evidence="10">
    <name type="scientific">Aceria tosichella</name>
    <name type="common">wheat curl mite</name>
    <dbReference type="NCBI Taxonomy" id="561515"/>
    <lineage>
        <taxon>Eukaryota</taxon>
        <taxon>Metazoa</taxon>
        <taxon>Ecdysozoa</taxon>
        <taxon>Arthropoda</taxon>
        <taxon>Chelicerata</taxon>
        <taxon>Arachnida</taxon>
        <taxon>Acari</taxon>
        <taxon>Acariformes</taxon>
        <taxon>Trombidiformes</taxon>
        <taxon>Prostigmata</taxon>
        <taxon>Eupodina</taxon>
        <taxon>Eriophyoidea</taxon>
        <taxon>Eriophyidae</taxon>
        <taxon>Eriophyinae</taxon>
        <taxon>Aceriini</taxon>
        <taxon>Aceria</taxon>
    </lineage>
</organism>
<protein>
    <submittedName>
        <fullName evidence="10">Neurogenic protein big brain</fullName>
    </submittedName>
</protein>
<feature type="transmembrane region" description="Helical" evidence="9">
    <location>
        <begin position="137"/>
        <end position="158"/>
    </location>
</feature>
<feature type="transmembrane region" description="Helical" evidence="9">
    <location>
        <begin position="96"/>
        <end position="116"/>
    </location>
</feature>
<proteinExistence type="inferred from homology"/>
<dbReference type="InterPro" id="IPR022357">
    <property type="entry name" value="MIP_CS"/>
</dbReference>
<evidence type="ECO:0000256" key="4">
    <source>
        <dbReference type="ARBA" id="ARBA00022475"/>
    </source>
</evidence>
<feature type="compositionally biased region" description="Low complexity" evidence="8">
    <location>
        <begin position="608"/>
        <end position="617"/>
    </location>
</feature>
<keyword evidence="4" id="KW-1003">Cell membrane</keyword>
<dbReference type="PRINTS" id="PR00783">
    <property type="entry name" value="MINTRINSICP"/>
</dbReference>
<evidence type="ECO:0000313" key="10">
    <source>
        <dbReference type="EMBL" id="MDE51802.1"/>
    </source>
</evidence>
<dbReference type="PANTHER" id="PTHR19139">
    <property type="entry name" value="AQUAPORIN TRANSPORTER"/>
    <property type="match status" value="1"/>
</dbReference>
<dbReference type="PANTHER" id="PTHR19139:SF199">
    <property type="entry name" value="MIP17260P"/>
    <property type="match status" value="1"/>
</dbReference>
<evidence type="ECO:0000256" key="3">
    <source>
        <dbReference type="ARBA" id="ARBA00022448"/>
    </source>
</evidence>
<dbReference type="AlphaFoldDB" id="A0A6G1SP95"/>
<keyword evidence="5 9" id="KW-0812">Transmembrane</keyword>
<dbReference type="SUPFAM" id="SSF81338">
    <property type="entry name" value="Aquaporin-like"/>
    <property type="match status" value="2"/>
</dbReference>
<evidence type="ECO:0000256" key="9">
    <source>
        <dbReference type="SAM" id="Phobius"/>
    </source>
</evidence>
<dbReference type="Pfam" id="PF00230">
    <property type="entry name" value="MIP"/>
    <property type="match status" value="2"/>
</dbReference>
<feature type="transmembrane region" description="Helical" evidence="9">
    <location>
        <begin position="410"/>
        <end position="431"/>
    </location>
</feature>
<evidence type="ECO:0000256" key="8">
    <source>
        <dbReference type="SAM" id="MobiDB-lite"/>
    </source>
</evidence>
<keyword evidence="6 9" id="KW-1133">Transmembrane helix</keyword>
<gene>
    <name evidence="10" type="primary">bib</name>
    <name evidence="10" type="ORF">g.11098</name>
</gene>
<evidence type="ECO:0000256" key="5">
    <source>
        <dbReference type="ARBA" id="ARBA00022692"/>
    </source>
</evidence>
<dbReference type="GO" id="GO:0005886">
    <property type="term" value="C:plasma membrane"/>
    <property type="evidence" value="ECO:0007669"/>
    <property type="project" value="UniProtKB-SubCell"/>
</dbReference>
<comment type="similarity">
    <text evidence="2">Belongs to the MIP/aquaporin (TC 1.A.8) family.</text>
</comment>
<evidence type="ECO:0000256" key="1">
    <source>
        <dbReference type="ARBA" id="ARBA00004651"/>
    </source>
</evidence>
<dbReference type="GO" id="GO:0015250">
    <property type="term" value="F:water channel activity"/>
    <property type="evidence" value="ECO:0007669"/>
    <property type="project" value="TreeGrafter"/>
</dbReference>
<feature type="transmembrane region" description="Helical" evidence="9">
    <location>
        <begin position="370"/>
        <end position="390"/>
    </location>
</feature>
<evidence type="ECO:0000256" key="7">
    <source>
        <dbReference type="ARBA" id="ARBA00023136"/>
    </source>
</evidence>
<feature type="transmembrane region" description="Helical" evidence="9">
    <location>
        <begin position="178"/>
        <end position="200"/>
    </location>
</feature>
<name>A0A6G1SP95_9ACAR</name>
<feature type="region of interest" description="Disordered" evidence="8">
    <location>
        <begin position="599"/>
        <end position="648"/>
    </location>
</feature>
<accession>A0A6G1SP95</accession>
<keyword evidence="7 9" id="KW-0472">Membrane</keyword>
<keyword evidence="3" id="KW-0813">Transport</keyword>
<reference evidence="10" key="1">
    <citation type="submission" date="2018-10" db="EMBL/GenBank/DDBJ databases">
        <title>Transcriptome assembly of Aceria tosichella (Wheat curl mite) Type 2.</title>
        <authorList>
            <person name="Scully E.D."/>
            <person name="Geib S.M."/>
            <person name="Palmer N.A."/>
            <person name="Gupta A.K."/>
            <person name="Sarath G."/>
            <person name="Tatineni S."/>
        </authorList>
    </citation>
    <scope>NUCLEOTIDE SEQUENCE</scope>
    <source>
        <strain evidence="10">LincolnNE</strain>
    </source>
</reference>
<dbReference type="InterPro" id="IPR023271">
    <property type="entry name" value="Aquaporin-like"/>
</dbReference>
<feature type="transmembrane region" description="Helical" evidence="9">
    <location>
        <begin position="58"/>
        <end position="84"/>
    </location>
</feature>
<sequence length="648" mass="71780">MGLLKRQMQSTGLCRIDNCNNSERSSRRFIKTTEAPYQTIGRRTLSATLGYKELSSGYFWLSVLSESISCYLYVFIVCATRISWTGSIIGHEPNLIAMSLTSGAAMTLLMLIFRTVHVNPALTIAFLLTGRIPLIRAIIYVLVHCISSVAAIALLYSISIAGHAGALGLDNPHPLLESWQIVIIEFVISFVVTMVTYATCSYSSYTNARQYILEQVGQNCNDIFDLKSTTCDTENMASLNEGANNNQHLNNHGGLLINSATIQHHNHHHQQQRPAAATLASSLANAPRRPISTTNFRVHPQSKGYASDTYENSDFEYEYDNHRIYTHQQSSPELSPGTSRMPPIEELMHDESQLLAPNGFSFLMTPCQSFIIGVAYAMTSLTGIPASGASLNPARSFGPAFFMNRWDNHWIYWVGPILGAITAGFLFELIFNPTRASSVCYLPKLFRLSAHDMAKVSSKSRVYQNAQKPSIPSPDATNIFPSTINNRTTNAHHFPTIHHSPTSRQQTVTNLMSNTTLLNPSMRDSKHQQLIAPSTSLAHIQPSHFTGNNFDQLNYIHSQQQRQQLNSQMAHDAANFEHRSKSTAMMNLIAAKHQQNTINMPSRNNFHSASSSNGSASQDFGKFSTPGFRGFQDSSAPFGSSKPAFSEL</sequence>
<evidence type="ECO:0000256" key="6">
    <source>
        <dbReference type="ARBA" id="ARBA00022989"/>
    </source>
</evidence>